<organism evidence="2 3">
    <name type="scientific">Kocuria salsicia</name>
    <dbReference type="NCBI Taxonomy" id="664639"/>
    <lineage>
        <taxon>Bacteria</taxon>
        <taxon>Bacillati</taxon>
        <taxon>Actinomycetota</taxon>
        <taxon>Actinomycetes</taxon>
        <taxon>Micrococcales</taxon>
        <taxon>Micrococcaceae</taxon>
        <taxon>Kocuria</taxon>
    </lineage>
</organism>
<feature type="compositionally biased region" description="Low complexity" evidence="1">
    <location>
        <begin position="41"/>
        <end position="69"/>
    </location>
</feature>
<proteinExistence type="predicted"/>
<reference evidence="2 3" key="1">
    <citation type="submission" date="2024-06" db="EMBL/GenBank/DDBJ databases">
        <title>The Natural Products Discovery Center: Release of the First 8490 Sequenced Strains for Exploring Actinobacteria Biosynthetic Diversity.</title>
        <authorList>
            <person name="Kalkreuter E."/>
            <person name="Kautsar S.A."/>
            <person name="Yang D."/>
            <person name="Bader C.D."/>
            <person name="Teijaro C.N."/>
            <person name="Fluegel L."/>
            <person name="Davis C.M."/>
            <person name="Simpson J.R."/>
            <person name="Lauterbach L."/>
            <person name="Steele A.D."/>
            <person name="Gui C."/>
            <person name="Meng S."/>
            <person name="Li G."/>
            <person name="Viehrig K."/>
            <person name="Ye F."/>
            <person name="Su P."/>
            <person name="Kiefer A.F."/>
            <person name="Nichols A."/>
            <person name="Cepeda A.J."/>
            <person name="Yan W."/>
            <person name="Fan B."/>
            <person name="Jiang Y."/>
            <person name="Adhikari A."/>
            <person name="Zheng C.-J."/>
            <person name="Schuster L."/>
            <person name="Cowan T.M."/>
            <person name="Smanski M.J."/>
            <person name="Chevrette M.G."/>
            <person name="De Carvalho L.P.S."/>
            <person name="Shen B."/>
        </authorList>
    </citation>
    <scope>NUCLEOTIDE SEQUENCE [LARGE SCALE GENOMIC DNA]</scope>
    <source>
        <strain evidence="2 3">NPDC079179</strain>
    </source>
</reference>
<feature type="region of interest" description="Disordered" evidence="1">
    <location>
        <begin position="41"/>
        <end position="111"/>
    </location>
</feature>
<gene>
    <name evidence="2" type="ORF">AB0O96_12345</name>
</gene>
<dbReference type="RefSeq" id="WP_055085625.1">
    <property type="nucleotide sequence ID" value="NZ_CZJU01000152.1"/>
</dbReference>
<dbReference type="Proteomes" id="UP001553031">
    <property type="component" value="Unassembled WGS sequence"/>
</dbReference>
<feature type="compositionally biased region" description="Gly residues" evidence="1">
    <location>
        <begin position="78"/>
        <end position="92"/>
    </location>
</feature>
<comment type="caution">
    <text evidence="2">The sequence shown here is derived from an EMBL/GenBank/DDBJ whole genome shotgun (WGS) entry which is preliminary data.</text>
</comment>
<evidence type="ECO:0000256" key="1">
    <source>
        <dbReference type="SAM" id="MobiDB-lite"/>
    </source>
</evidence>
<protein>
    <submittedName>
        <fullName evidence="2">DUF6153 family protein</fullName>
    </submittedName>
</protein>
<dbReference type="InterPro" id="IPR046151">
    <property type="entry name" value="DUF6153"/>
</dbReference>
<keyword evidence="3" id="KW-1185">Reference proteome</keyword>
<evidence type="ECO:0000313" key="2">
    <source>
        <dbReference type="EMBL" id="MEV8158968.1"/>
    </source>
</evidence>
<accession>A0ABV3KGN3</accession>
<sequence>MLTAIPEPRRSMRRVPLIVLAALLIAGLLGMHALTSAPMPATASMASSGHASPASPALADQATAAPAAAMSGPHGTMHGSGGCADAMSGGGSTCVSVPTGKDLPALPAPSAASLPRPVLAAAAPTPPPETPRRLALTHLELSIQRT</sequence>
<dbReference type="Pfam" id="PF19650">
    <property type="entry name" value="DUF6153"/>
    <property type="match status" value="1"/>
</dbReference>
<evidence type="ECO:0000313" key="3">
    <source>
        <dbReference type="Proteomes" id="UP001553031"/>
    </source>
</evidence>
<name>A0ABV3KGN3_9MICC</name>
<dbReference type="EMBL" id="JBFBLL010000013">
    <property type="protein sequence ID" value="MEV8158968.1"/>
    <property type="molecule type" value="Genomic_DNA"/>
</dbReference>